<dbReference type="EMBL" id="JAUUTY010000004">
    <property type="protein sequence ID" value="KAK1643101.1"/>
    <property type="molecule type" value="Genomic_DNA"/>
</dbReference>
<dbReference type="FunFam" id="3.40.50.10190:FF:000090">
    <property type="entry name" value="BRCA1 C Terminus domain containing protein expressed"/>
    <property type="match status" value="1"/>
</dbReference>
<dbReference type="Gene3D" id="3.40.50.300">
    <property type="entry name" value="P-loop containing nucleotide triphosphate hydrolases"/>
    <property type="match status" value="1"/>
</dbReference>
<dbReference type="InterPro" id="IPR001357">
    <property type="entry name" value="BRCT_dom"/>
</dbReference>
<comment type="function">
    <text evidence="9">Involved in chlorophyll biosynthesis. Catalyzes the insertion of magnesium ion into protoporphyrin IX to yield Mg-protoporphyrin IX.</text>
</comment>
<evidence type="ECO:0000256" key="1">
    <source>
        <dbReference type="ARBA" id="ARBA00005173"/>
    </source>
</evidence>
<keyword evidence="9" id="KW-0934">Plastid</keyword>
<organism evidence="13 14">
    <name type="scientific">Lolium multiflorum</name>
    <name type="common">Italian ryegrass</name>
    <name type="synonym">Lolium perenne subsp. multiflorum</name>
    <dbReference type="NCBI Taxonomy" id="4521"/>
    <lineage>
        <taxon>Eukaryota</taxon>
        <taxon>Viridiplantae</taxon>
        <taxon>Streptophyta</taxon>
        <taxon>Embryophyta</taxon>
        <taxon>Tracheophyta</taxon>
        <taxon>Spermatophyta</taxon>
        <taxon>Magnoliopsida</taxon>
        <taxon>Liliopsida</taxon>
        <taxon>Poales</taxon>
        <taxon>Poaceae</taxon>
        <taxon>BOP clade</taxon>
        <taxon>Pooideae</taxon>
        <taxon>Poodae</taxon>
        <taxon>Poeae</taxon>
        <taxon>Poeae Chloroplast Group 2 (Poeae type)</taxon>
        <taxon>Loliodinae</taxon>
        <taxon>Loliinae</taxon>
        <taxon>Lolium</taxon>
    </lineage>
</organism>
<dbReference type="Gene3D" id="1.10.8.80">
    <property type="entry name" value="Magnesium chelatase subunit I, C-Terminal domain"/>
    <property type="match status" value="1"/>
</dbReference>
<name>A0AAD8RZR2_LOLMU</name>
<comment type="subunit">
    <text evidence="9">The magnesium chelatase complex is a heterotrimer consisting of subunits CHLI, CHLD, AND CHLH.</text>
</comment>
<sequence length="1669" mass="182659">MAMATALSTSLPHLQPRRLPSSPAAAVSLYTRAVRRREAPTRLAAVAAASELLDSTNGAVTAPSSGTASGQQQYGREYFPLAAVVGQDSIKTALLLGAIDREVGGIAISGKRGTAKTVMARGLHAMLPPIEVVVGSISNADPNNPEEWEEHLAGQVQYDADGNVKSEIIKAPFVQIPLGVTEDRLIGSVDVEASVRSGTTVFQPGLLAEAHRGVLYVDEINLLDEGISNLLLNVLTEGVNIVEREGISFRHPCKPLLIATYNPEEGSVREHLLDRIAINLSADLPLNFDDRVAAVNIATQFQESSKDVFKMVEEETEVAKTQIILAREYLRDVAISTEQLKYLVTEAIRGGCQGHRAELYAARVAKCLAAMEGREKVYVDDLKKAVELVILPRSIISDNPQEEQNQPPPPPPPQPPQNQDSAEDQDEKEEDEEKEEEKEDDDEENEKQDDQIPEEFIFDAEGGLVDDKLLFFAQQAQRKKGKAGRAKNVIFSEDRGRYIKPMLPKGPVRRLAVDATLRAAAPYQKLRREKNIDKTRKVFVEKTDMRAKRMARKAGALVIFVVDASGSMALNRMQNAKGAALKLLAESYTSRDQVSIIPFRGDYAEVLLPPSRSIAMARKRLEKLPCGGGSPLAHGLSTAVRVGLNAEKSGDVGRIMIVAITDGRANVSLKKSNDPEAAAASDAPRPSNQELKDEILEVSAKIYKAGMSLLVIDTENKFVSTGFAKEIARVAQGKYYYLPNASDADNAWLPQWLQPNRQQTVGEHPRDSAGVSSPPCENCVFIWDPAQDQLDCQNATVNAGAYSGFRLHLSGSEATPAASAPTSREALPFSLHLSSESAAQLSSVQADVSPRILNSGTSKGPLKGSYVAGQAQEVKAVDEAKCPKDDKLPEVCRVARKDITKPVGARRHQPSGGKVDVQKLRNADANDAVELSIAASEAMVIAEMLLNDCQPDKLTAAALEAALRVKEARKQCFLEETEHDCGSFENGLDESDWLAELDEVEMLDAFEDVGLSTVQAACSSQDRDTTDLKQLMSPSCAPRDLEAHNLDICSSGEQNRKWHSQDASTNDHVPDSLANNNSAGTLLKESTSRCDSAKQIALDEAISCSRNKETAFQMLTQNNHVTPVRGQHIIKEGGRTEEVAKVIGGTRKHIRTSFISESMDSIYEGSPAPRAISTEMVASSRASFPQDTQGFYGENQSADSGYEVVCSSLPLEDPLCSFVPCSISCNEVSASQAPECKQRNGEEREPIRSKESLKKDLDVEATPSSVPLDKVPESNARRRRIYSSLRPFSMIGPISNISGGSATRNDVNVAVCQKEICAPVILNKKIQRVQASNQFTENNAEAGSSKDFSLAQKKSSCAQDDNGHQSTTYLKAVKQGLKRKGPELLNAKLSTRQTKSRRVKSRFSWSESRIADMREPRENIFKKETIFHGLEFLLTGFQSHKEKEVESVIRKFGGCVISKVPPCPFDKKTKLAELVRWKLPIVLSPKKVSTAKFLYGCATDCWILNPNWLFDSLQADVLLPPGKYFIRQRHTMKESSTFGQPLHLRSNKLVFRGVGFLIHGNISFCSKFSNIIKHGGGQVFVSLQGLIQSLKDKSSTHGIILVSNEASASRHLSHCGLEHDIKTAPASWIIGSLFSGKLIPLKKDRCASFRRIKMPSFQQNHAFDMSQEI</sequence>
<dbReference type="Gene3D" id="3.40.50.410">
    <property type="entry name" value="von Willebrand factor, type A domain"/>
    <property type="match status" value="1"/>
</dbReference>
<feature type="compositionally biased region" description="Pro residues" evidence="10">
    <location>
        <begin position="406"/>
        <end position="416"/>
    </location>
</feature>
<dbReference type="InterPro" id="IPR041628">
    <property type="entry name" value="ChlI/MoxR_AAA_lid"/>
</dbReference>
<dbReference type="PROSITE" id="PS50234">
    <property type="entry name" value="VWFA"/>
    <property type="match status" value="1"/>
</dbReference>
<keyword evidence="5 9" id="KW-0547">Nucleotide-binding</keyword>
<feature type="region of interest" description="Disordered" evidence="10">
    <location>
        <begin position="1232"/>
        <end position="1273"/>
    </location>
</feature>
<dbReference type="Proteomes" id="UP001231189">
    <property type="component" value="Unassembled WGS sequence"/>
</dbReference>
<keyword evidence="9" id="KW-0150">Chloroplast</keyword>
<comment type="activity regulation">
    <text evidence="9">Redox regulation; active in reducing conditions, inactive in oxidizing conditions.</text>
</comment>
<dbReference type="GO" id="GO:0015979">
    <property type="term" value="P:photosynthesis"/>
    <property type="evidence" value="ECO:0007669"/>
    <property type="project" value="UniProtKB-UniRule"/>
</dbReference>
<dbReference type="SMART" id="SM00327">
    <property type="entry name" value="VWA"/>
    <property type="match status" value="1"/>
</dbReference>
<feature type="domain" description="BRCT" evidence="11">
    <location>
        <begin position="1546"/>
        <end position="1642"/>
    </location>
</feature>
<protein>
    <recommendedName>
        <fullName evidence="9">Mg-protoporphyrin IX chelatase</fullName>
        <ecNumber evidence="9">6.6.1.1</ecNumber>
    </recommendedName>
</protein>
<dbReference type="InterPro" id="IPR036420">
    <property type="entry name" value="BRCT_dom_sf"/>
</dbReference>
<feature type="region of interest" description="Disordered" evidence="10">
    <location>
        <begin position="395"/>
        <end position="452"/>
    </location>
</feature>
<dbReference type="InterPro" id="IPR003593">
    <property type="entry name" value="AAA+_ATPase"/>
</dbReference>
<keyword evidence="14" id="KW-1185">Reference proteome</keyword>
<evidence type="ECO:0000256" key="2">
    <source>
        <dbReference type="ARBA" id="ARBA00005799"/>
    </source>
</evidence>
<gene>
    <name evidence="13" type="ORF">QYE76_060906</name>
</gene>
<evidence type="ECO:0000259" key="11">
    <source>
        <dbReference type="PROSITE" id="PS50172"/>
    </source>
</evidence>
<keyword evidence="6 9" id="KW-0067">ATP-binding</keyword>
<evidence type="ECO:0000256" key="9">
    <source>
        <dbReference type="RuleBase" id="RU362087"/>
    </source>
</evidence>
<comment type="similarity">
    <text evidence="2 9">Belongs to the Mg-chelatase subunits D/I family.</text>
</comment>
<feature type="region of interest" description="Disordered" evidence="10">
    <location>
        <begin position="672"/>
        <end position="691"/>
    </location>
</feature>
<evidence type="ECO:0000256" key="7">
    <source>
        <dbReference type="ARBA" id="ARBA00023171"/>
    </source>
</evidence>
<dbReference type="Pfam" id="PF13519">
    <property type="entry name" value="VWA_2"/>
    <property type="match status" value="1"/>
</dbReference>
<dbReference type="PANTHER" id="PTHR43473">
    <property type="entry name" value="MAGNESIUM-CHELATASE SUBUNIT CHLD, CHLOROPLASTIC"/>
    <property type="match status" value="1"/>
</dbReference>
<evidence type="ECO:0000256" key="3">
    <source>
        <dbReference type="ARBA" id="ARBA00022531"/>
    </source>
</evidence>
<dbReference type="PROSITE" id="PS50172">
    <property type="entry name" value="BRCT"/>
    <property type="match status" value="2"/>
</dbReference>
<reference evidence="13" key="1">
    <citation type="submission" date="2023-07" db="EMBL/GenBank/DDBJ databases">
        <title>A chromosome-level genome assembly of Lolium multiflorum.</title>
        <authorList>
            <person name="Chen Y."/>
            <person name="Copetti D."/>
            <person name="Kolliker R."/>
            <person name="Studer B."/>
        </authorList>
    </citation>
    <scope>NUCLEOTIDE SEQUENCE</scope>
    <source>
        <strain evidence="13">02402/16</strain>
        <tissue evidence="13">Leaf</tissue>
    </source>
</reference>
<dbReference type="InterPro" id="IPR027417">
    <property type="entry name" value="P-loop_NTPase"/>
</dbReference>
<dbReference type="InterPro" id="IPR000523">
    <property type="entry name" value="Mg_chelatse_chII-like_cat_dom"/>
</dbReference>
<dbReference type="Pfam" id="PF01078">
    <property type="entry name" value="Mg_chelatase"/>
    <property type="match status" value="1"/>
</dbReference>
<dbReference type="InterPro" id="IPR002035">
    <property type="entry name" value="VWF_A"/>
</dbReference>
<evidence type="ECO:0000256" key="6">
    <source>
        <dbReference type="ARBA" id="ARBA00022840"/>
    </source>
</evidence>
<dbReference type="CDD" id="cd01451">
    <property type="entry name" value="vWA_Magnesium_chelatase"/>
    <property type="match status" value="1"/>
</dbReference>
<evidence type="ECO:0000256" key="4">
    <source>
        <dbReference type="ARBA" id="ARBA00022598"/>
    </source>
</evidence>
<keyword evidence="3 9" id="KW-0602">Photosynthesis</keyword>
<keyword evidence="7 9" id="KW-0149">Chlorophyll biosynthesis</keyword>
<evidence type="ECO:0000256" key="10">
    <source>
        <dbReference type="SAM" id="MobiDB-lite"/>
    </source>
</evidence>
<dbReference type="FunFam" id="3.40.50.10190:FF:000081">
    <property type="entry name" value="BRCA1 C Terminus domain containing protein expressed"/>
    <property type="match status" value="1"/>
</dbReference>
<dbReference type="SMART" id="SM00382">
    <property type="entry name" value="AAA"/>
    <property type="match status" value="1"/>
</dbReference>
<dbReference type="EC" id="6.6.1.1" evidence="9"/>
<dbReference type="SUPFAM" id="SSF52540">
    <property type="entry name" value="P-loop containing nucleoside triphosphate hydrolases"/>
    <property type="match status" value="1"/>
</dbReference>
<dbReference type="GO" id="GO:0015995">
    <property type="term" value="P:chlorophyll biosynthetic process"/>
    <property type="evidence" value="ECO:0007669"/>
    <property type="project" value="UniProtKB-KW"/>
</dbReference>
<dbReference type="InterPro" id="IPR036465">
    <property type="entry name" value="vWFA_dom_sf"/>
</dbReference>
<feature type="compositionally biased region" description="Basic and acidic residues" evidence="10">
    <location>
        <begin position="1236"/>
        <end position="1258"/>
    </location>
</feature>
<evidence type="ECO:0000313" key="13">
    <source>
        <dbReference type="EMBL" id="KAK1643101.1"/>
    </source>
</evidence>
<evidence type="ECO:0000259" key="12">
    <source>
        <dbReference type="PROSITE" id="PS50234"/>
    </source>
</evidence>
<comment type="pathway">
    <text evidence="1 9">Porphyrin-containing compound metabolism; chlorophyll biosynthesis.</text>
</comment>
<feature type="region of interest" description="Disordered" evidence="10">
    <location>
        <begin position="1052"/>
        <end position="1072"/>
    </location>
</feature>
<dbReference type="GO" id="GO:0005524">
    <property type="term" value="F:ATP binding"/>
    <property type="evidence" value="ECO:0007669"/>
    <property type="project" value="UniProtKB-UniRule"/>
</dbReference>
<feature type="compositionally biased region" description="Acidic residues" evidence="10">
    <location>
        <begin position="421"/>
        <end position="452"/>
    </location>
</feature>
<comment type="caution">
    <text evidence="13">The sequence shown here is derived from an EMBL/GenBank/DDBJ whole genome shotgun (WGS) entry which is preliminary data.</text>
</comment>
<keyword evidence="4 9" id="KW-0436">Ligase</keyword>
<dbReference type="SUPFAM" id="SSF52113">
    <property type="entry name" value="BRCT domain"/>
    <property type="match status" value="2"/>
</dbReference>
<feature type="domain" description="BRCT" evidence="11">
    <location>
        <begin position="1422"/>
        <end position="1526"/>
    </location>
</feature>
<dbReference type="Pfam" id="PF17863">
    <property type="entry name" value="AAA_lid_2"/>
    <property type="match status" value="1"/>
</dbReference>
<evidence type="ECO:0000256" key="5">
    <source>
        <dbReference type="ARBA" id="ARBA00022741"/>
    </source>
</evidence>
<dbReference type="SUPFAM" id="SSF53300">
    <property type="entry name" value="vWA-like"/>
    <property type="match status" value="1"/>
</dbReference>
<dbReference type="PANTHER" id="PTHR43473:SF2">
    <property type="entry name" value="MAGNESIUM-CHELATASE SUBUNIT CHLD, CHLOROPLASTIC"/>
    <property type="match status" value="1"/>
</dbReference>
<dbReference type="InterPro" id="IPR011776">
    <property type="entry name" value="Mg_chelatase_ATPase-dsu"/>
</dbReference>
<feature type="compositionally biased region" description="Polar residues" evidence="10">
    <location>
        <begin position="1061"/>
        <end position="1072"/>
    </location>
</feature>
<dbReference type="InterPro" id="IPR041702">
    <property type="entry name" value="BchD/ChlD_VWA"/>
</dbReference>
<evidence type="ECO:0000313" key="14">
    <source>
        <dbReference type="Proteomes" id="UP001231189"/>
    </source>
</evidence>
<comment type="subcellular location">
    <subcellularLocation>
        <location evidence="9">Plastid</location>
        <location evidence="9">Chloroplast</location>
    </subcellularLocation>
</comment>
<dbReference type="GO" id="GO:0009507">
    <property type="term" value="C:chloroplast"/>
    <property type="evidence" value="ECO:0007669"/>
    <property type="project" value="UniProtKB-SubCell"/>
</dbReference>
<dbReference type="SMART" id="SM00292">
    <property type="entry name" value="BRCT"/>
    <property type="match status" value="1"/>
</dbReference>
<evidence type="ECO:0000256" key="8">
    <source>
        <dbReference type="ARBA" id="ARBA00048693"/>
    </source>
</evidence>
<dbReference type="Gene3D" id="3.40.50.10190">
    <property type="entry name" value="BRCT domain"/>
    <property type="match status" value="2"/>
</dbReference>
<dbReference type="GO" id="GO:0016851">
    <property type="term" value="F:magnesium chelatase activity"/>
    <property type="evidence" value="ECO:0007669"/>
    <property type="project" value="UniProtKB-UniRule"/>
</dbReference>
<comment type="catalytic activity">
    <reaction evidence="8 9">
        <text>protoporphyrin IX + Mg(2+) + ATP + H2O = Mg-protoporphyrin IX + ADP + phosphate + 3 H(+)</text>
        <dbReference type="Rhea" id="RHEA:13961"/>
        <dbReference type="ChEBI" id="CHEBI:15377"/>
        <dbReference type="ChEBI" id="CHEBI:15378"/>
        <dbReference type="ChEBI" id="CHEBI:18420"/>
        <dbReference type="ChEBI" id="CHEBI:30616"/>
        <dbReference type="ChEBI" id="CHEBI:43474"/>
        <dbReference type="ChEBI" id="CHEBI:57306"/>
        <dbReference type="ChEBI" id="CHEBI:60492"/>
        <dbReference type="ChEBI" id="CHEBI:456216"/>
        <dbReference type="EC" id="6.6.1.1"/>
    </reaction>
</comment>
<feature type="domain" description="VWFA" evidence="12">
    <location>
        <begin position="557"/>
        <end position="761"/>
    </location>
</feature>
<proteinExistence type="inferred from homology"/>
<dbReference type="CDD" id="cd00009">
    <property type="entry name" value="AAA"/>
    <property type="match status" value="1"/>
</dbReference>
<dbReference type="NCBIfam" id="TIGR02031">
    <property type="entry name" value="BchD-ChlD"/>
    <property type="match status" value="1"/>
</dbReference>
<accession>A0AAD8RZR2</accession>